<dbReference type="EMBL" id="VKDK01000020">
    <property type="protein sequence ID" value="TRX59807.1"/>
    <property type="molecule type" value="Genomic_DNA"/>
</dbReference>
<reference evidence="2 3" key="1">
    <citation type="submission" date="2019-07" db="EMBL/GenBank/DDBJ databases">
        <title>Draft genome of C. aurimucosum strain 2274.</title>
        <authorList>
            <person name="Pacheco L.G.C."/>
            <person name="Aguiar E.R.G.R."/>
            <person name="Santos C.S."/>
            <person name="Rocha D.J.P.G."/>
            <person name="Sant'Anna L.O."/>
            <person name="Mattos-Guaraldi A.L."/>
            <person name="Santos L.S."/>
        </authorList>
    </citation>
    <scope>NUCLEOTIDE SEQUENCE [LARGE SCALE GENOMIC DNA]</scope>
    <source>
        <strain evidence="2 3">2274</strain>
    </source>
</reference>
<keyword evidence="1" id="KW-0472">Membrane</keyword>
<protein>
    <recommendedName>
        <fullName evidence="4">Holin</fullName>
    </recommendedName>
</protein>
<evidence type="ECO:0000256" key="1">
    <source>
        <dbReference type="SAM" id="Phobius"/>
    </source>
</evidence>
<comment type="caution">
    <text evidence="2">The sequence shown here is derived from an EMBL/GenBank/DDBJ whole genome shotgun (WGS) entry which is preliminary data.</text>
</comment>
<keyword evidence="3" id="KW-1185">Reference proteome</keyword>
<proteinExistence type="predicted"/>
<keyword evidence="1" id="KW-0812">Transmembrane</keyword>
<keyword evidence="1" id="KW-1133">Transmembrane helix</keyword>
<dbReference type="RefSeq" id="WP_144013856.1">
    <property type="nucleotide sequence ID" value="NZ_VKDK01000020.1"/>
</dbReference>
<evidence type="ECO:0000313" key="3">
    <source>
        <dbReference type="Proteomes" id="UP000320443"/>
    </source>
</evidence>
<evidence type="ECO:0008006" key="4">
    <source>
        <dbReference type="Google" id="ProtNLM"/>
    </source>
</evidence>
<evidence type="ECO:0000313" key="2">
    <source>
        <dbReference type="EMBL" id="TRX59807.1"/>
    </source>
</evidence>
<organism evidence="2 3">
    <name type="scientific">Corynebacterium hiratae</name>
    <dbReference type="NCBI Taxonomy" id="3139423"/>
    <lineage>
        <taxon>Bacteria</taxon>
        <taxon>Bacillati</taxon>
        <taxon>Actinomycetota</taxon>
        <taxon>Actinomycetes</taxon>
        <taxon>Mycobacteriales</taxon>
        <taxon>Corynebacteriaceae</taxon>
        <taxon>Corynebacterium</taxon>
    </lineage>
</organism>
<dbReference type="Proteomes" id="UP000320443">
    <property type="component" value="Unassembled WGS sequence"/>
</dbReference>
<accession>A0A553FRE0</accession>
<feature type="transmembrane region" description="Helical" evidence="1">
    <location>
        <begin position="58"/>
        <end position="78"/>
    </location>
</feature>
<feature type="transmembrane region" description="Helical" evidence="1">
    <location>
        <begin position="33"/>
        <end position="52"/>
    </location>
</feature>
<dbReference type="AlphaFoldDB" id="A0A553FRE0"/>
<sequence length="107" mass="11262">MATGNPQATGDFVMQALADRADQTSALKRYKGTVMTVLAWVLAIAAVVAESGLDLPDWAATGLVVALGAANALGIRYYKPEATTAQRDMVRSTIAHQIDHAHGISPQ</sequence>
<name>A0A553FRE0_9CORY</name>
<gene>
    <name evidence="2" type="ORF">FNY97_10470</name>
</gene>